<reference evidence="2" key="1">
    <citation type="submission" date="2021-07" db="EMBL/GenBank/DDBJ databases">
        <authorList>
            <person name="Durling M."/>
        </authorList>
    </citation>
    <scope>NUCLEOTIDE SEQUENCE</scope>
</reference>
<evidence type="ECO:0000256" key="1">
    <source>
        <dbReference type="SAM" id="SignalP"/>
    </source>
</evidence>
<sequence length="618" mass="66777">MFLPLYILILGLSGTLLALPNPNTLADSTFESPVHDLRLPFACGKIICPLDQQATWDQQQTKCICKPVPVSEAKNLELRQLPFTCPTIRCSAGFHPLYNPASQNCSCEKDLDPATCPNVRCRGGFRALYVPSTGRCKCEQMSAAEVACQATTCASGTLGPFFDAATETCSCTPDIEEREPLPESCPLIRCRGGFRAVYLQDEGRCTCQELPAAEVECQKTICASGTIGPLFNSTTSTCSCEIAEPIPESCPQMKCMEHSHVVFHPETGKCRCDEDCPTLMCVITRERSYNITTNTCSCARIPGIEGSPKPNGWANRGSGIGRTPMVPKCDKELTCVGNKAPVFNAILGACQCEWRGGKKPDFDAFLDGLTRTSDRKERRVGTLSVSSAVPTRTRIPSSLPMECLTMLCPSEKYVFYNSETGRCACVPFPRPGLSTSPIPSLDTELRTARDSSSTSDACPGTVCISEMAPFYDLSTKSCSCEYIPGLEPGENFANFLEQREVAATSMAPIPTPSATLPDPMSIPACFNITVMDWIRCPDTKQPEVWSSEENACVCAGESSTVTSVVVTATLSTSMVPKPTSGVGSCAEVFCISEQRPVWDVKEGKCVCEWIEGLKPGGV</sequence>
<comment type="caution">
    <text evidence="2">The sequence shown here is derived from an EMBL/GenBank/DDBJ whole genome shotgun (WGS) entry which is preliminary data.</text>
</comment>
<gene>
    <name evidence="2" type="ORF">HYFRA_00000603</name>
</gene>
<organism evidence="2 3">
    <name type="scientific">Hymenoscyphus fraxineus</name>
    <dbReference type="NCBI Taxonomy" id="746836"/>
    <lineage>
        <taxon>Eukaryota</taxon>
        <taxon>Fungi</taxon>
        <taxon>Dikarya</taxon>
        <taxon>Ascomycota</taxon>
        <taxon>Pezizomycotina</taxon>
        <taxon>Leotiomycetes</taxon>
        <taxon>Helotiales</taxon>
        <taxon>Helotiaceae</taxon>
        <taxon>Hymenoscyphus</taxon>
    </lineage>
</organism>
<feature type="signal peptide" evidence="1">
    <location>
        <begin position="1"/>
        <end position="18"/>
    </location>
</feature>
<keyword evidence="3" id="KW-1185">Reference proteome</keyword>
<protein>
    <submittedName>
        <fullName evidence="2">Uncharacterized protein</fullName>
    </submittedName>
</protein>
<proteinExistence type="predicted"/>
<dbReference type="Proteomes" id="UP000696280">
    <property type="component" value="Unassembled WGS sequence"/>
</dbReference>
<evidence type="ECO:0000313" key="2">
    <source>
        <dbReference type="EMBL" id="CAG8958249.1"/>
    </source>
</evidence>
<dbReference type="EMBL" id="CAJVRL010000081">
    <property type="protein sequence ID" value="CAG8958249.1"/>
    <property type="molecule type" value="Genomic_DNA"/>
</dbReference>
<name>A0A9N9PLD8_9HELO</name>
<evidence type="ECO:0000313" key="3">
    <source>
        <dbReference type="Proteomes" id="UP000696280"/>
    </source>
</evidence>
<keyword evidence="1" id="KW-0732">Signal</keyword>
<feature type="chain" id="PRO_5040340919" evidence="1">
    <location>
        <begin position="19"/>
        <end position="618"/>
    </location>
</feature>
<accession>A0A9N9PLD8</accession>
<dbReference type="AlphaFoldDB" id="A0A9N9PLD8"/>
<dbReference type="OrthoDB" id="3449344at2759"/>